<gene>
    <name evidence="5" type="ORF">EDC56_2764</name>
</gene>
<dbReference type="OrthoDB" id="9785840at2"/>
<accession>A0A3N2DK35</accession>
<dbReference type="Pfam" id="PF08014">
    <property type="entry name" value="MATCAP"/>
    <property type="match status" value="1"/>
</dbReference>
<dbReference type="PANTHER" id="PTHR31817:SF0">
    <property type="entry name" value="CHROMOSOME UNDETERMINED SCAFFOLD_67, WHOLE GENOME SHOTGUN SEQUENCE"/>
    <property type="match status" value="1"/>
</dbReference>
<dbReference type="Proteomes" id="UP000275394">
    <property type="component" value="Unassembled WGS sequence"/>
</dbReference>
<dbReference type="GO" id="GO:0006508">
    <property type="term" value="P:proteolysis"/>
    <property type="evidence" value="ECO:0007669"/>
    <property type="project" value="UniProtKB-KW"/>
</dbReference>
<comment type="cofactor">
    <cofactor evidence="1">
        <name>Zn(2+)</name>
        <dbReference type="ChEBI" id="CHEBI:29105"/>
    </cofactor>
</comment>
<sequence>MLTLSEAEMLAAIKAGDGFEAMLEDHSLSIKIEEYVPYICTAIHAGGRLREELQSKCLLDSDERQIEEDLFTDELITSFPITLCVHDSRYEYDLNRAPNLAVYDQAWGKEVWSSPLSPAERKASLAKHHRYFRILKAILSELEQRFGGCLLVDVHSYNWRSRDYPVSPLFNIGTAHLNTRRGKSILEQFEGRLADIALPNVDNSVARDVVFKGNGYHSYFINRNFNNTFAIPLEIKKVFMDEFTGEPFPLVLDAIHQGLHLAVMEAAAAFNDKFKRAKLTPAQLLPNNLDNAMLFVDKTLYKLANNFQTLSYVNPINLAQEKRRFLGRRHYEPQFTYRQLRIDPYEFKEQLYSLPVADIQDPTIRALYRDVVNAYAIKVELLSKVGTPDFLYNSMRYYGEPSANDIANAEFILHAAALPDADVEVEEFGAEETKRLFEEAAAALNIDCKVIISAKIVAQAMVERKNILINKNAKFSKKALNALIHHELGVHMVTSFNAFQQPLKIFKLGLPGNTYTQEGLAVMAEYLSGNIDLNRLKRLSLRVLAVNMMVKGRSFQQVFSRLSNDYQLSEDAAFTKTMRVFRGGGFTKDHLYLRGFRDVLKLHQERDISSLMVGKTGLAYIDTLDSLIARGVINPPKYEVPAMTVNRTGHEPIIDYLVSSIK</sequence>
<dbReference type="GO" id="GO:0008237">
    <property type="term" value="F:metallopeptidase activity"/>
    <property type="evidence" value="ECO:0007669"/>
    <property type="project" value="UniProtKB-KW"/>
</dbReference>
<name>A0A3N2DK35_9GAMM</name>
<keyword evidence="4" id="KW-0482">Metalloprotease</keyword>
<keyword evidence="6" id="KW-1185">Reference proteome</keyword>
<evidence type="ECO:0000256" key="1">
    <source>
        <dbReference type="ARBA" id="ARBA00001947"/>
    </source>
</evidence>
<dbReference type="SUPFAM" id="SSF53187">
    <property type="entry name" value="Zn-dependent exopeptidases"/>
    <property type="match status" value="1"/>
</dbReference>
<proteinExistence type="predicted"/>
<evidence type="ECO:0000313" key="6">
    <source>
        <dbReference type="Proteomes" id="UP000275394"/>
    </source>
</evidence>
<dbReference type="AlphaFoldDB" id="A0A3N2DK35"/>
<dbReference type="SMART" id="SM01154">
    <property type="entry name" value="DUF1704"/>
    <property type="match status" value="1"/>
</dbReference>
<keyword evidence="2" id="KW-0645">Protease</keyword>
<evidence type="ECO:0000256" key="2">
    <source>
        <dbReference type="ARBA" id="ARBA00022670"/>
    </source>
</evidence>
<dbReference type="Pfam" id="PF05013">
    <property type="entry name" value="FGase"/>
    <property type="match status" value="1"/>
</dbReference>
<evidence type="ECO:0000313" key="5">
    <source>
        <dbReference type="EMBL" id="ROS00128.1"/>
    </source>
</evidence>
<dbReference type="GO" id="GO:0080164">
    <property type="term" value="P:regulation of nitric oxide metabolic process"/>
    <property type="evidence" value="ECO:0007669"/>
    <property type="project" value="TreeGrafter"/>
</dbReference>
<comment type="caution">
    <text evidence="5">The sequence shown here is derived from an EMBL/GenBank/DDBJ whole genome shotgun (WGS) entry which is preliminary data.</text>
</comment>
<protein>
    <submittedName>
        <fullName evidence="5">Uncharacterized protein (TIGR02421 family)</fullName>
    </submittedName>
</protein>
<dbReference type="InterPro" id="IPR012656">
    <property type="entry name" value="CHP02421_QEGLA"/>
</dbReference>
<dbReference type="InterPro" id="IPR012548">
    <property type="entry name" value="MATCAP"/>
</dbReference>
<dbReference type="PANTHER" id="PTHR31817">
    <property type="match status" value="1"/>
</dbReference>
<reference evidence="5 6" key="1">
    <citation type="submission" date="2018-11" db="EMBL/GenBank/DDBJ databases">
        <title>Genomic Encyclopedia of Type Strains, Phase IV (KMG-IV): sequencing the most valuable type-strain genomes for metagenomic binning, comparative biology and taxonomic classification.</title>
        <authorList>
            <person name="Goeker M."/>
        </authorList>
    </citation>
    <scope>NUCLEOTIDE SEQUENCE [LARGE SCALE GENOMIC DNA]</scope>
    <source>
        <strain evidence="5 6">DSM 100316</strain>
    </source>
</reference>
<dbReference type="NCBIfam" id="TIGR02421">
    <property type="entry name" value="QEGLA"/>
    <property type="match status" value="1"/>
</dbReference>
<evidence type="ECO:0000256" key="3">
    <source>
        <dbReference type="ARBA" id="ARBA00022801"/>
    </source>
</evidence>
<dbReference type="InterPro" id="IPR007709">
    <property type="entry name" value="N-FG_amidohydro"/>
</dbReference>
<dbReference type="EMBL" id="RKHR01000005">
    <property type="protein sequence ID" value="ROS00128.1"/>
    <property type="molecule type" value="Genomic_DNA"/>
</dbReference>
<dbReference type="RefSeq" id="WP_123713112.1">
    <property type="nucleotide sequence ID" value="NZ_RKHR01000005.1"/>
</dbReference>
<keyword evidence="3" id="KW-0378">Hydrolase</keyword>
<organism evidence="5 6">
    <name type="scientific">Sinobacterium caligoides</name>
    <dbReference type="NCBI Taxonomy" id="933926"/>
    <lineage>
        <taxon>Bacteria</taxon>
        <taxon>Pseudomonadati</taxon>
        <taxon>Pseudomonadota</taxon>
        <taxon>Gammaproteobacteria</taxon>
        <taxon>Cellvibrionales</taxon>
        <taxon>Spongiibacteraceae</taxon>
        <taxon>Sinobacterium</taxon>
    </lineage>
</organism>
<dbReference type="Gene3D" id="3.40.630.40">
    <property type="entry name" value="Zn-dependent exopeptidases"/>
    <property type="match status" value="1"/>
</dbReference>
<evidence type="ECO:0000256" key="4">
    <source>
        <dbReference type="ARBA" id="ARBA00023049"/>
    </source>
</evidence>